<organism evidence="1">
    <name type="scientific">Rhizophora mucronata</name>
    <name type="common">Asiatic mangrove</name>
    <dbReference type="NCBI Taxonomy" id="61149"/>
    <lineage>
        <taxon>Eukaryota</taxon>
        <taxon>Viridiplantae</taxon>
        <taxon>Streptophyta</taxon>
        <taxon>Embryophyta</taxon>
        <taxon>Tracheophyta</taxon>
        <taxon>Spermatophyta</taxon>
        <taxon>Magnoliopsida</taxon>
        <taxon>eudicotyledons</taxon>
        <taxon>Gunneridae</taxon>
        <taxon>Pentapetalae</taxon>
        <taxon>rosids</taxon>
        <taxon>fabids</taxon>
        <taxon>Malpighiales</taxon>
        <taxon>Rhizophoraceae</taxon>
        <taxon>Rhizophora</taxon>
    </lineage>
</organism>
<proteinExistence type="predicted"/>
<dbReference type="AlphaFoldDB" id="A0A2P2Q676"/>
<evidence type="ECO:0000313" key="1">
    <source>
        <dbReference type="EMBL" id="MBX62440.1"/>
    </source>
</evidence>
<reference evidence="1" key="1">
    <citation type="submission" date="2018-02" db="EMBL/GenBank/DDBJ databases">
        <title>Rhizophora mucronata_Transcriptome.</title>
        <authorList>
            <person name="Meera S.P."/>
            <person name="Sreeshan A."/>
            <person name="Augustine A."/>
        </authorList>
    </citation>
    <scope>NUCLEOTIDE SEQUENCE</scope>
    <source>
        <tissue evidence="1">Leaf</tissue>
    </source>
</reference>
<protein>
    <submittedName>
        <fullName evidence="1">Uncharacterized protein</fullName>
    </submittedName>
</protein>
<dbReference type="EMBL" id="GGEC01081956">
    <property type="protein sequence ID" value="MBX62440.1"/>
    <property type="molecule type" value="Transcribed_RNA"/>
</dbReference>
<sequence>MVCETKLTSYHQLTVDNCLLLQFFVRLHFLLRNRKFSSKIISEEGPRSFHNHITCRFNHLLSTSSQFRTLPITIRIRSSK</sequence>
<name>A0A2P2Q676_RHIMU</name>
<accession>A0A2P2Q676</accession>